<evidence type="ECO:0000313" key="1">
    <source>
        <dbReference type="EMBL" id="TWA90251.1"/>
    </source>
</evidence>
<sequence length="103" mass="11939">MQKTAGQTLPQGWTAHVYDSQMTLQNREGAAKYFFDAFLGCQIPQNRAHLTRTFFEHTRTFIRLLPVEPEIRDDLLTSLYTYLKVDQTPTIQVNKFLNGLPAY</sequence>
<name>A0A560CZK5_9BRAD</name>
<dbReference type="Proteomes" id="UP000319949">
    <property type="component" value="Unassembled WGS sequence"/>
</dbReference>
<dbReference type="OrthoDB" id="1414497at2"/>
<protein>
    <submittedName>
        <fullName evidence="1">Uncharacterized protein</fullName>
    </submittedName>
</protein>
<evidence type="ECO:0000313" key="2">
    <source>
        <dbReference type="Proteomes" id="UP000319949"/>
    </source>
</evidence>
<proteinExistence type="predicted"/>
<reference evidence="1 2" key="1">
    <citation type="submission" date="2019-06" db="EMBL/GenBank/DDBJ databases">
        <title>Genomic Encyclopedia of Type Strains, Phase IV (KMG-V): Genome sequencing to study the core and pangenomes of soil and plant-associated prokaryotes.</title>
        <authorList>
            <person name="Whitman W."/>
        </authorList>
    </citation>
    <scope>NUCLEOTIDE SEQUENCE [LARGE SCALE GENOMIC DNA]</scope>
    <source>
        <strain evidence="1 2">BR 510</strain>
    </source>
</reference>
<comment type="caution">
    <text evidence="1">The sequence shown here is derived from an EMBL/GenBank/DDBJ whole genome shotgun (WGS) entry which is preliminary data.</text>
</comment>
<dbReference type="EMBL" id="VITK01000016">
    <property type="protein sequence ID" value="TWA90251.1"/>
    <property type="molecule type" value="Genomic_DNA"/>
</dbReference>
<organism evidence="1 2">
    <name type="scientific">Bradyrhizobium stylosanthis</name>
    <dbReference type="NCBI Taxonomy" id="1803665"/>
    <lineage>
        <taxon>Bacteria</taxon>
        <taxon>Pseudomonadati</taxon>
        <taxon>Pseudomonadota</taxon>
        <taxon>Alphaproteobacteria</taxon>
        <taxon>Hyphomicrobiales</taxon>
        <taxon>Nitrobacteraceae</taxon>
        <taxon>Bradyrhizobium</taxon>
    </lineage>
</organism>
<accession>A0A560CZK5</accession>
<gene>
    <name evidence="1" type="ORF">FBZ96_11657</name>
</gene>
<keyword evidence="2" id="KW-1185">Reference proteome</keyword>
<dbReference type="RefSeq" id="WP_145669986.1">
    <property type="nucleotide sequence ID" value="NZ_LVEM01000002.1"/>
</dbReference>
<dbReference type="AlphaFoldDB" id="A0A560CZK5"/>